<dbReference type="InterPro" id="IPR027417">
    <property type="entry name" value="P-loop_NTPase"/>
</dbReference>
<dbReference type="InterPro" id="IPR050755">
    <property type="entry name" value="TRAFAC_YlqF/YawG_RiboMat"/>
</dbReference>
<feature type="domain" description="CP-type G" evidence="4">
    <location>
        <begin position="9"/>
        <end position="166"/>
    </location>
</feature>
<dbReference type="InterPro" id="IPR023179">
    <property type="entry name" value="GTP-bd_ortho_bundle_sf"/>
</dbReference>
<dbReference type="InterPro" id="IPR030378">
    <property type="entry name" value="G_CP_dom"/>
</dbReference>
<evidence type="ECO:0000256" key="2">
    <source>
        <dbReference type="ARBA" id="ARBA00023134"/>
    </source>
</evidence>
<gene>
    <name evidence="5" type="primary">rsgA</name>
    <name evidence="6" type="ORF">ENT92_00640</name>
    <name evidence="5" type="ORF">ENU14_01000</name>
</gene>
<dbReference type="CDD" id="cd01859">
    <property type="entry name" value="MJ1464"/>
    <property type="match status" value="1"/>
</dbReference>
<dbReference type="PROSITE" id="PS51721">
    <property type="entry name" value="G_CP"/>
    <property type="match status" value="1"/>
</dbReference>
<evidence type="ECO:0000256" key="3">
    <source>
        <dbReference type="PIRNR" id="PIRNR006230"/>
    </source>
</evidence>
<dbReference type="InterPro" id="IPR006073">
    <property type="entry name" value="GTP-bd"/>
</dbReference>
<dbReference type="PANTHER" id="PTHR11089">
    <property type="entry name" value="GTP-BINDING PROTEIN-RELATED"/>
    <property type="match status" value="1"/>
</dbReference>
<accession>A0A7C4H548</accession>
<dbReference type="PIRSF" id="PIRSF006230">
    <property type="entry name" value="MG442"/>
    <property type="match status" value="1"/>
</dbReference>
<protein>
    <submittedName>
        <fullName evidence="5">GTPase RsgA</fullName>
    </submittedName>
</protein>
<evidence type="ECO:0000313" key="5">
    <source>
        <dbReference type="EMBL" id="HGM58159.1"/>
    </source>
</evidence>
<dbReference type="InterPro" id="IPR016478">
    <property type="entry name" value="GTPase_MTG1"/>
</dbReference>
<dbReference type="Gene3D" id="1.10.1580.10">
    <property type="match status" value="1"/>
</dbReference>
<organism evidence="5">
    <name type="scientific">Staphylothermus marinus</name>
    <dbReference type="NCBI Taxonomy" id="2280"/>
    <lineage>
        <taxon>Archaea</taxon>
        <taxon>Thermoproteota</taxon>
        <taxon>Thermoprotei</taxon>
        <taxon>Desulfurococcales</taxon>
        <taxon>Desulfurococcaceae</taxon>
        <taxon>Staphylothermus</taxon>
    </lineage>
</organism>
<dbReference type="AlphaFoldDB" id="A0A7C4H548"/>
<keyword evidence="2 3" id="KW-0342">GTP-binding</keyword>
<dbReference type="EMBL" id="DTAN01000026">
    <property type="protein sequence ID" value="HGU64710.1"/>
    <property type="molecule type" value="Genomic_DNA"/>
</dbReference>
<dbReference type="Pfam" id="PF01926">
    <property type="entry name" value="MMR_HSR1"/>
    <property type="match status" value="1"/>
</dbReference>
<name>A0A7C4H548_STAMA</name>
<dbReference type="PANTHER" id="PTHR11089:SF30">
    <property type="entry name" value="GUANINE NUCLEOTIDE-BINDING PROTEIN-LIKE 3 HOMOLOG"/>
    <property type="match status" value="1"/>
</dbReference>
<evidence type="ECO:0000313" key="6">
    <source>
        <dbReference type="EMBL" id="HGU64710.1"/>
    </source>
</evidence>
<proteinExistence type="inferred from homology"/>
<keyword evidence="1 3" id="KW-0547">Nucleotide-binding</keyword>
<dbReference type="GO" id="GO:0005525">
    <property type="term" value="F:GTP binding"/>
    <property type="evidence" value="ECO:0007669"/>
    <property type="project" value="UniProtKB-KW"/>
</dbReference>
<dbReference type="Gene3D" id="3.40.50.300">
    <property type="entry name" value="P-loop containing nucleotide triphosphate hydrolases"/>
    <property type="match status" value="1"/>
</dbReference>
<reference evidence="5" key="1">
    <citation type="journal article" date="2020" name="mSystems">
        <title>Genome- and Community-Level Interaction Insights into Carbon Utilization and Element Cycling Functions of Hydrothermarchaeota in Hydrothermal Sediment.</title>
        <authorList>
            <person name="Zhou Z."/>
            <person name="Liu Y."/>
            <person name="Xu W."/>
            <person name="Pan J."/>
            <person name="Luo Z.H."/>
            <person name="Li M."/>
        </authorList>
    </citation>
    <scope>NUCLEOTIDE SEQUENCE [LARGE SCALE GENOMIC DNA]</scope>
    <source>
        <strain evidence="6">SpSt-622</strain>
        <strain evidence="5">SpSt-642</strain>
    </source>
</reference>
<evidence type="ECO:0000259" key="4">
    <source>
        <dbReference type="PROSITE" id="PS51721"/>
    </source>
</evidence>
<dbReference type="SUPFAM" id="SSF52540">
    <property type="entry name" value="P-loop containing nucleoside triphosphate hydrolases"/>
    <property type="match status" value="1"/>
</dbReference>
<comment type="caution">
    <text evidence="5">The sequence shown here is derived from an EMBL/GenBank/DDBJ whole genome shotgun (WGS) entry which is preliminary data.</text>
</comment>
<comment type="similarity">
    <text evidence="3">Belongs to the TRAFAC class YlqF/YawG GTPase family. MTG1 subfamily.</text>
</comment>
<dbReference type="EMBL" id="DTBJ01000013">
    <property type="protein sequence ID" value="HGM58159.1"/>
    <property type="molecule type" value="Genomic_DNA"/>
</dbReference>
<sequence length="272" mass="31076">MSSFRKASWREIWDIVSRADVVIEVLDARDPLSTMSKKLEDIVNKLGKRLLLVLNLSDLVPRNIVEEWVRVLRSRGYHAVYISAKQHKGTRVLRRKIKEIAPSLPVVVAITGYPKTGKSTIINALKGKHSASTSPIPGSPGYTKYPQLYRIDRNILMIDTPGVIPVEGSWLDRVIRGENPDQIADPVNPAIELIKKILKHNEKAFIQAYGIDERDPVKILEKLAVKRGWFYKTTREPLIDQAARTIIKDFLEGKIPFYVRFYSKDDEHGYSY</sequence>
<evidence type="ECO:0000256" key="1">
    <source>
        <dbReference type="ARBA" id="ARBA00022741"/>
    </source>
</evidence>